<dbReference type="PANTHER" id="PTHR37823">
    <property type="entry name" value="CYTOCHROME C-553-LIKE"/>
    <property type="match status" value="1"/>
</dbReference>
<evidence type="ECO:0000259" key="8">
    <source>
        <dbReference type="PROSITE" id="PS51007"/>
    </source>
</evidence>
<feature type="binding site" description="axial binding residue" evidence="7">
    <location>
        <position position="88"/>
    </location>
    <ligand>
        <name>heme c</name>
        <dbReference type="ChEBI" id="CHEBI:61717"/>
    </ligand>
    <ligandPart>
        <name>Fe</name>
        <dbReference type="ChEBI" id="CHEBI:18248"/>
    </ligandPart>
</feature>
<dbReference type="Pfam" id="PF13442">
    <property type="entry name" value="Cytochrome_CBB3"/>
    <property type="match status" value="1"/>
</dbReference>
<dbReference type="GO" id="GO:0005506">
    <property type="term" value="F:iron ion binding"/>
    <property type="evidence" value="ECO:0007669"/>
    <property type="project" value="InterPro"/>
</dbReference>
<evidence type="ECO:0000256" key="5">
    <source>
        <dbReference type="ARBA" id="ARBA00023004"/>
    </source>
</evidence>
<feature type="domain" description="Cytochrome c" evidence="8">
    <location>
        <begin position="40"/>
        <end position="108"/>
    </location>
</feature>
<reference evidence="9 10" key="1">
    <citation type="submission" date="2016-10" db="EMBL/GenBank/DDBJ databases">
        <authorList>
            <person name="de Groot N.N."/>
        </authorList>
    </citation>
    <scope>NUCLEOTIDE SEQUENCE [LARGE SCALE GENOMIC DNA]</scope>
    <source>
        <strain evidence="9 10">DSM 23995</strain>
    </source>
</reference>
<feature type="binding site" description="covalent" evidence="6">
    <location>
        <position position="56"/>
    </location>
    <ligand>
        <name>heme c</name>
        <dbReference type="ChEBI" id="CHEBI:61717"/>
    </ligand>
</feature>
<dbReference type="EMBL" id="FONT01000006">
    <property type="protein sequence ID" value="SFE93048.1"/>
    <property type="molecule type" value="Genomic_DNA"/>
</dbReference>
<protein>
    <submittedName>
        <fullName evidence="9">Cytochrome c551</fullName>
    </submittedName>
</protein>
<proteinExistence type="predicted"/>
<evidence type="ECO:0000256" key="7">
    <source>
        <dbReference type="PIRSR" id="PIRSR000025-2"/>
    </source>
</evidence>
<evidence type="ECO:0000256" key="2">
    <source>
        <dbReference type="ARBA" id="ARBA00022617"/>
    </source>
</evidence>
<dbReference type="RefSeq" id="WP_091662673.1">
    <property type="nucleotide sequence ID" value="NZ_FONT01000006.1"/>
</dbReference>
<accession>A0A1I2EKQ8</accession>
<name>A0A1I2EKQ8_9BACI</name>
<keyword evidence="5 7" id="KW-0408">Iron</keyword>
<dbReference type="InterPro" id="IPR036909">
    <property type="entry name" value="Cyt_c-like_dom_sf"/>
</dbReference>
<dbReference type="GO" id="GO:0016020">
    <property type="term" value="C:membrane"/>
    <property type="evidence" value="ECO:0007669"/>
    <property type="project" value="InterPro"/>
</dbReference>
<organism evidence="9 10">
    <name type="scientific">Alteribacillus iranensis</name>
    <dbReference type="NCBI Taxonomy" id="930128"/>
    <lineage>
        <taxon>Bacteria</taxon>
        <taxon>Bacillati</taxon>
        <taxon>Bacillota</taxon>
        <taxon>Bacilli</taxon>
        <taxon>Bacillales</taxon>
        <taxon>Bacillaceae</taxon>
        <taxon>Alteribacillus</taxon>
    </lineage>
</organism>
<feature type="binding site" description="covalent" evidence="6">
    <location>
        <position position="53"/>
    </location>
    <ligand>
        <name>heme c</name>
        <dbReference type="ChEBI" id="CHEBI:61717"/>
    </ligand>
</feature>
<dbReference type="PIRSF" id="PIRSF000025">
    <property type="entry name" value="Cytc_Bsub_c550"/>
    <property type="match status" value="1"/>
</dbReference>
<keyword evidence="2 6" id="KW-0349">Heme</keyword>
<dbReference type="PROSITE" id="PS51007">
    <property type="entry name" value="CYTC"/>
    <property type="match status" value="1"/>
</dbReference>
<dbReference type="PANTHER" id="PTHR37823:SF4">
    <property type="entry name" value="MENAQUINOL-CYTOCHROME C REDUCTASE CYTOCHROME B_C SUBUNIT"/>
    <property type="match status" value="1"/>
</dbReference>
<keyword evidence="4" id="KW-0249">Electron transport</keyword>
<dbReference type="PROSITE" id="PS51257">
    <property type="entry name" value="PROKAR_LIPOPROTEIN"/>
    <property type="match status" value="1"/>
</dbReference>
<dbReference type="Proteomes" id="UP000199516">
    <property type="component" value="Unassembled WGS sequence"/>
</dbReference>
<keyword evidence="1" id="KW-0813">Transport</keyword>
<evidence type="ECO:0000256" key="4">
    <source>
        <dbReference type="ARBA" id="ARBA00022982"/>
    </source>
</evidence>
<dbReference type="GO" id="GO:0020037">
    <property type="term" value="F:heme binding"/>
    <property type="evidence" value="ECO:0007669"/>
    <property type="project" value="InterPro"/>
</dbReference>
<dbReference type="AlphaFoldDB" id="A0A1I2EKQ8"/>
<dbReference type="InterPro" id="IPR009056">
    <property type="entry name" value="Cyt_c-like_dom"/>
</dbReference>
<evidence type="ECO:0000256" key="1">
    <source>
        <dbReference type="ARBA" id="ARBA00022448"/>
    </source>
</evidence>
<dbReference type="InterPro" id="IPR051811">
    <property type="entry name" value="Cytochrome_c550/c551-like"/>
</dbReference>
<evidence type="ECO:0000256" key="6">
    <source>
        <dbReference type="PIRSR" id="PIRSR000025-1"/>
    </source>
</evidence>
<comment type="PTM">
    <text evidence="6">Binds 1 heme c group covalently per subunit.</text>
</comment>
<sequence>MKKFLMAMAGSGVLILGACGGGGDEGAGDSGNGGEGGGTYDAAAAEEVYQGNCASCHGENLEGASGPAIAGTPQDQVAEMIENGGNGMPAGLVEGEEKDMVAQWVSEQ</sequence>
<dbReference type="STRING" id="930128.SAMN05192532_10657"/>
<dbReference type="OrthoDB" id="7933886at2"/>
<dbReference type="SUPFAM" id="SSF46626">
    <property type="entry name" value="Cytochrome c"/>
    <property type="match status" value="1"/>
</dbReference>
<dbReference type="Gene3D" id="1.10.760.10">
    <property type="entry name" value="Cytochrome c-like domain"/>
    <property type="match status" value="1"/>
</dbReference>
<keyword evidence="3 7" id="KW-0479">Metal-binding</keyword>
<dbReference type="GO" id="GO:0009055">
    <property type="term" value="F:electron transfer activity"/>
    <property type="evidence" value="ECO:0007669"/>
    <property type="project" value="InterPro"/>
</dbReference>
<evidence type="ECO:0000313" key="10">
    <source>
        <dbReference type="Proteomes" id="UP000199516"/>
    </source>
</evidence>
<dbReference type="InterPro" id="IPR012218">
    <property type="entry name" value="Cyt_c_BACSU-c550-type"/>
</dbReference>
<keyword evidence="10" id="KW-1185">Reference proteome</keyword>
<evidence type="ECO:0000313" key="9">
    <source>
        <dbReference type="EMBL" id="SFE93048.1"/>
    </source>
</evidence>
<feature type="binding site" description="axial binding residue" evidence="7">
    <location>
        <position position="57"/>
    </location>
    <ligand>
        <name>heme c</name>
        <dbReference type="ChEBI" id="CHEBI:61717"/>
    </ligand>
    <ligandPart>
        <name>Fe</name>
        <dbReference type="ChEBI" id="CHEBI:18248"/>
    </ligandPart>
</feature>
<evidence type="ECO:0000256" key="3">
    <source>
        <dbReference type="ARBA" id="ARBA00022723"/>
    </source>
</evidence>
<gene>
    <name evidence="9" type="ORF">SAMN05192532_10657</name>
</gene>